<feature type="domain" description="DUF7888" evidence="2">
    <location>
        <begin position="37"/>
        <end position="172"/>
    </location>
</feature>
<dbReference type="PANTHER" id="PTHR40845:SF1">
    <property type="match status" value="1"/>
</dbReference>
<evidence type="ECO:0000313" key="3">
    <source>
        <dbReference type="EMBL" id="KAK7712231.1"/>
    </source>
</evidence>
<keyword evidence="1" id="KW-0732">Signal</keyword>
<organism evidence="3 4">
    <name type="scientific">Diaporthe eres</name>
    <name type="common">Phomopsis oblonga</name>
    <dbReference type="NCBI Taxonomy" id="83184"/>
    <lineage>
        <taxon>Eukaryota</taxon>
        <taxon>Fungi</taxon>
        <taxon>Dikarya</taxon>
        <taxon>Ascomycota</taxon>
        <taxon>Pezizomycotina</taxon>
        <taxon>Sordariomycetes</taxon>
        <taxon>Sordariomycetidae</taxon>
        <taxon>Diaporthales</taxon>
        <taxon>Diaporthaceae</taxon>
        <taxon>Diaporthe</taxon>
        <taxon>Diaporthe eres species complex</taxon>
    </lineage>
</organism>
<feature type="signal peptide" evidence="1">
    <location>
        <begin position="1"/>
        <end position="15"/>
    </location>
</feature>
<dbReference type="Pfam" id="PF25411">
    <property type="entry name" value="DUF7888"/>
    <property type="match status" value="1"/>
</dbReference>
<accession>A0ABR1NR72</accession>
<protein>
    <recommendedName>
        <fullName evidence="2">DUF7888 domain-containing protein</fullName>
    </recommendedName>
</protein>
<evidence type="ECO:0000256" key="1">
    <source>
        <dbReference type="SAM" id="SignalP"/>
    </source>
</evidence>
<evidence type="ECO:0000259" key="2">
    <source>
        <dbReference type="Pfam" id="PF25411"/>
    </source>
</evidence>
<name>A0ABR1NR72_DIAER</name>
<dbReference type="InterPro" id="IPR057210">
    <property type="entry name" value="DUF7888"/>
</dbReference>
<proteinExistence type="predicted"/>
<sequence length="172" mass="18262">MRFFATATFVLAATAAPLEQVEKQESSQVQKRLDPITLTILTAAAGAAASWATTEGLNGIKGLIKDTSSWDKVREEFTVDAVNAMMAKIKADPSFKGAVCKNQGYTVNDPKLRSDITSLALKSGALETDYDCFYLKAGGVFTGQGDGGFINMAVNDNGGVCKYNKAAQTLTC</sequence>
<reference evidence="3 4" key="1">
    <citation type="submission" date="2024-02" db="EMBL/GenBank/DDBJ databases">
        <title>De novo assembly and annotation of 12 fungi associated with fruit tree decline syndrome in Ontario, Canada.</title>
        <authorList>
            <person name="Sulman M."/>
            <person name="Ellouze W."/>
            <person name="Ilyukhin E."/>
        </authorList>
    </citation>
    <scope>NUCLEOTIDE SEQUENCE [LARGE SCALE GENOMIC DNA]</scope>
    <source>
        <strain evidence="3 4">M169</strain>
    </source>
</reference>
<gene>
    <name evidence="3" type="ORF">SLS63_012469</name>
</gene>
<dbReference type="EMBL" id="JAKNSF020000138">
    <property type="protein sequence ID" value="KAK7712231.1"/>
    <property type="molecule type" value="Genomic_DNA"/>
</dbReference>
<evidence type="ECO:0000313" key="4">
    <source>
        <dbReference type="Proteomes" id="UP001430848"/>
    </source>
</evidence>
<feature type="chain" id="PRO_5045639770" description="DUF7888 domain-containing protein" evidence="1">
    <location>
        <begin position="16"/>
        <end position="172"/>
    </location>
</feature>
<dbReference type="Proteomes" id="UP001430848">
    <property type="component" value="Unassembled WGS sequence"/>
</dbReference>
<comment type="caution">
    <text evidence="3">The sequence shown here is derived from an EMBL/GenBank/DDBJ whole genome shotgun (WGS) entry which is preliminary data.</text>
</comment>
<dbReference type="PANTHER" id="PTHR40845">
    <property type="match status" value="1"/>
</dbReference>
<keyword evidence="4" id="KW-1185">Reference proteome</keyword>